<dbReference type="SUPFAM" id="SSF52016">
    <property type="entry name" value="LeuD/IlvD-like"/>
    <property type="match status" value="1"/>
</dbReference>
<dbReference type="GO" id="GO:0005829">
    <property type="term" value="C:cytosol"/>
    <property type="evidence" value="ECO:0007669"/>
    <property type="project" value="TreeGrafter"/>
</dbReference>
<evidence type="ECO:0000259" key="5">
    <source>
        <dbReference type="Pfam" id="PF00330"/>
    </source>
</evidence>
<dbReference type="UniPathway" id="UPA00223">
    <property type="reaction ID" value="UER00718"/>
</dbReference>
<dbReference type="OrthoDB" id="9764318at2"/>
<keyword evidence="8" id="KW-1185">Reference proteome</keyword>
<keyword evidence="2" id="KW-0479">Metal-binding</keyword>
<feature type="domain" description="Aconitase/3-isopropylmalate dehydratase large subunit alpha/beta/alpha" evidence="5">
    <location>
        <begin position="7"/>
        <end position="283"/>
    </location>
</feature>
<keyword evidence="3" id="KW-0408">Iron</keyword>
<dbReference type="RefSeq" id="WP_085544704.1">
    <property type="nucleotide sequence ID" value="NZ_FXBB01000016.1"/>
</dbReference>
<comment type="cofactor">
    <cofactor evidence="1">
        <name>[4Fe-4S] cluster</name>
        <dbReference type="ChEBI" id="CHEBI:49883"/>
    </cofactor>
</comment>
<dbReference type="Gene3D" id="3.20.19.10">
    <property type="entry name" value="Aconitase, domain 4"/>
    <property type="match status" value="1"/>
</dbReference>
<gene>
    <name evidence="7" type="ORF">SAMN06275492_11642</name>
</gene>
<dbReference type="GO" id="GO:0051539">
    <property type="term" value="F:4 iron, 4 sulfur cluster binding"/>
    <property type="evidence" value="ECO:0007669"/>
    <property type="project" value="TreeGrafter"/>
</dbReference>
<dbReference type="InterPro" id="IPR036008">
    <property type="entry name" value="Aconitase_4Fe-4S_dom"/>
</dbReference>
<dbReference type="GO" id="GO:0003994">
    <property type="term" value="F:aconitate hydratase activity"/>
    <property type="evidence" value="ECO:0007669"/>
    <property type="project" value="TreeGrafter"/>
</dbReference>
<protein>
    <submittedName>
        <fullName evidence="7">Aconitase</fullName>
    </submittedName>
</protein>
<evidence type="ECO:0000256" key="2">
    <source>
        <dbReference type="ARBA" id="ARBA00022723"/>
    </source>
</evidence>
<dbReference type="PANTHER" id="PTHR43160">
    <property type="entry name" value="ACONITATE HYDRATASE B"/>
    <property type="match status" value="1"/>
</dbReference>
<proteinExistence type="predicted"/>
<dbReference type="Gene3D" id="3.30.499.10">
    <property type="entry name" value="Aconitase, domain 3"/>
    <property type="match status" value="2"/>
</dbReference>
<evidence type="ECO:0000256" key="4">
    <source>
        <dbReference type="ARBA" id="ARBA00023014"/>
    </source>
</evidence>
<evidence type="ECO:0000313" key="8">
    <source>
        <dbReference type="Proteomes" id="UP000193355"/>
    </source>
</evidence>
<dbReference type="Pfam" id="PF00694">
    <property type="entry name" value="Aconitase_C"/>
    <property type="match status" value="1"/>
</dbReference>
<dbReference type="STRING" id="561720.SAMN06275492_11642"/>
<dbReference type="InterPro" id="IPR015931">
    <property type="entry name" value="Acnase/IPM_dHydase_lsu_aba_1/3"/>
</dbReference>
<evidence type="ECO:0000256" key="3">
    <source>
        <dbReference type="ARBA" id="ARBA00023004"/>
    </source>
</evidence>
<evidence type="ECO:0000313" key="7">
    <source>
        <dbReference type="EMBL" id="SMG31839.1"/>
    </source>
</evidence>
<dbReference type="PROSITE" id="PS01244">
    <property type="entry name" value="ACONITASE_2"/>
    <property type="match status" value="1"/>
</dbReference>
<dbReference type="AlphaFoldDB" id="A0A1X7JUR6"/>
<dbReference type="EMBL" id="FXBB01000016">
    <property type="protein sequence ID" value="SMG31839.1"/>
    <property type="molecule type" value="Genomic_DNA"/>
</dbReference>
<accession>A0A1X7JUR6</accession>
<feature type="domain" description="Aconitase/3-isopropylmalate dehydratase large subunit alpha/beta/alpha" evidence="5">
    <location>
        <begin position="284"/>
        <end position="406"/>
    </location>
</feature>
<name>A0A1X7JUR6_9BACT</name>
<evidence type="ECO:0000256" key="1">
    <source>
        <dbReference type="ARBA" id="ARBA00001966"/>
    </source>
</evidence>
<keyword evidence="4" id="KW-0411">Iron-sulfur</keyword>
<dbReference type="InterPro" id="IPR001030">
    <property type="entry name" value="Acoase/IPM_deHydtase_lsu_aba"/>
</dbReference>
<dbReference type="InterPro" id="IPR018136">
    <property type="entry name" value="Aconitase_4Fe-4S_BS"/>
</dbReference>
<dbReference type="Pfam" id="PF00330">
    <property type="entry name" value="Aconitase"/>
    <property type="match status" value="2"/>
</dbReference>
<dbReference type="PRINTS" id="PR00415">
    <property type="entry name" value="ACONITASE"/>
</dbReference>
<dbReference type="GO" id="GO:0006099">
    <property type="term" value="P:tricarboxylic acid cycle"/>
    <property type="evidence" value="ECO:0007669"/>
    <property type="project" value="UniProtKB-UniPathway"/>
</dbReference>
<dbReference type="InterPro" id="IPR000573">
    <property type="entry name" value="AconitaseA/IPMdHydase_ssu_swvl"/>
</dbReference>
<sequence length="641" mass="68334">MSSLAVKILSSHMVDGSMKKGEMMSIKIDQTLTQDATGTMAYLQMEAMEVDKVKTDLSVSYVDHNTLQVGFENADDHRYLQSVAMRHGVVFSRAGNGICHQVHLERFGVPGKTLLGSDSHTPTGGALGMLAIGAGGLDVALAMAGMAFWLPAPEVVKVHLTGELSPWVAAKDVILELLRRLSCKGGVGRIFEYSGPGLACLSVPERGTITNMGAELGATTSLFPSDEETLRFLRSQGREADYVPLCADDDAVYDDVIELDLSSLEPMIALPHMPDQVVPVREVAGFPVDQVFIGSCTNSSYLDLMKAASILDGKTVAEGTSLCVAPGSRQVMTAIAENHGLAQLIRSGARILECACGPCVGVGQAPCSGGVSLRTSNRNFLGRSGTADGKVHLVSVETAAASALTGVITDPRTLGEPRKIAVPERFEIDDRMVIWPPEDRSSVEVLRGPNIKPLPVFPPMGDVLKGEVLLKVGDNITTDHIMPAGAKVLPLRSNIPAISKHCYATVDPSFPERAVAAGGGVIVGGRNYGQGSSREHAALAPQYLGIKAVIALSYARIHRQNLINSGILPLLFQSQEDYERVKQGEVVTIDNLMNQIDGERISATFDLSGDMTLINDLSKRQRDTIKAGGTLNVARAALMDD</sequence>
<dbReference type="NCBIfam" id="TIGR01342">
    <property type="entry name" value="acon_putative"/>
    <property type="match status" value="1"/>
</dbReference>
<dbReference type="NCBIfam" id="NF005558">
    <property type="entry name" value="PRK07229.1"/>
    <property type="match status" value="1"/>
</dbReference>
<feature type="domain" description="Aconitase A/isopropylmalate dehydratase small subunit swivel" evidence="6">
    <location>
        <begin position="521"/>
        <end position="574"/>
    </location>
</feature>
<dbReference type="Proteomes" id="UP000193355">
    <property type="component" value="Unassembled WGS sequence"/>
</dbReference>
<organism evidence="7 8">
    <name type="scientific">Dethiosulfovibrio salsuginis</name>
    <dbReference type="NCBI Taxonomy" id="561720"/>
    <lineage>
        <taxon>Bacteria</taxon>
        <taxon>Thermotogati</taxon>
        <taxon>Synergistota</taxon>
        <taxon>Synergistia</taxon>
        <taxon>Synergistales</taxon>
        <taxon>Dethiosulfovibrionaceae</taxon>
        <taxon>Dethiosulfovibrio</taxon>
    </lineage>
</organism>
<dbReference type="PANTHER" id="PTHR43160:SF3">
    <property type="entry name" value="ACONITATE HYDRATASE, MITOCHONDRIAL"/>
    <property type="match status" value="1"/>
</dbReference>
<dbReference type="GO" id="GO:0046872">
    <property type="term" value="F:metal ion binding"/>
    <property type="evidence" value="ECO:0007669"/>
    <property type="project" value="UniProtKB-KW"/>
</dbReference>
<dbReference type="InterPro" id="IPR015928">
    <property type="entry name" value="Aconitase/3IPM_dehydase_swvl"/>
</dbReference>
<dbReference type="PROSITE" id="PS00450">
    <property type="entry name" value="ACONITASE_1"/>
    <property type="match status" value="1"/>
</dbReference>
<evidence type="ECO:0000259" key="6">
    <source>
        <dbReference type="Pfam" id="PF00694"/>
    </source>
</evidence>
<dbReference type="InterPro" id="IPR050926">
    <property type="entry name" value="Aconitase/IPM_isomerase"/>
</dbReference>
<dbReference type="SUPFAM" id="SSF53732">
    <property type="entry name" value="Aconitase iron-sulfur domain"/>
    <property type="match status" value="1"/>
</dbReference>
<reference evidence="8" key="1">
    <citation type="submission" date="2017-04" db="EMBL/GenBank/DDBJ databases">
        <authorList>
            <person name="Varghese N."/>
            <person name="Submissions S."/>
        </authorList>
    </citation>
    <scope>NUCLEOTIDE SEQUENCE [LARGE SCALE GENOMIC DNA]</scope>
    <source>
        <strain evidence="8">USBA 82</strain>
    </source>
</reference>
<dbReference type="InterPro" id="IPR006250">
    <property type="entry name" value="Aconitase_put"/>
</dbReference>